<proteinExistence type="predicted"/>
<dbReference type="Proteomes" id="UP000324222">
    <property type="component" value="Unassembled WGS sequence"/>
</dbReference>
<sequence length="70" mass="7308">MVWVKGHAGLSGDQLGLAGISGSILARATQWPARIYIKWASITTIKGRAVFQAGPALLLKGSGSPRNGFT</sequence>
<name>A0A5B7K0H5_PORTR</name>
<organism evidence="1 2">
    <name type="scientific">Portunus trituberculatus</name>
    <name type="common">Swimming crab</name>
    <name type="synonym">Neptunus trituberculatus</name>
    <dbReference type="NCBI Taxonomy" id="210409"/>
    <lineage>
        <taxon>Eukaryota</taxon>
        <taxon>Metazoa</taxon>
        <taxon>Ecdysozoa</taxon>
        <taxon>Arthropoda</taxon>
        <taxon>Crustacea</taxon>
        <taxon>Multicrustacea</taxon>
        <taxon>Malacostraca</taxon>
        <taxon>Eumalacostraca</taxon>
        <taxon>Eucarida</taxon>
        <taxon>Decapoda</taxon>
        <taxon>Pleocyemata</taxon>
        <taxon>Brachyura</taxon>
        <taxon>Eubrachyura</taxon>
        <taxon>Portunoidea</taxon>
        <taxon>Portunidae</taxon>
        <taxon>Portuninae</taxon>
        <taxon>Portunus</taxon>
    </lineage>
</organism>
<protein>
    <submittedName>
        <fullName evidence="1">Uncharacterized protein</fullName>
    </submittedName>
</protein>
<dbReference type="EMBL" id="VSRR010115203">
    <property type="protein sequence ID" value="MPC98698.1"/>
    <property type="molecule type" value="Genomic_DNA"/>
</dbReference>
<accession>A0A5B7K0H5</accession>
<evidence type="ECO:0000313" key="2">
    <source>
        <dbReference type="Proteomes" id="UP000324222"/>
    </source>
</evidence>
<evidence type="ECO:0000313" key="1">
    <source>
        <dbReference type="EMBL" id="MPC98698.1"/>
    </source>
</evidence>
<dbReference type="AlphaFoldDB" id="A0A5B7K0H5"/>
<reference evidence="1 2" key="1">
    <citation type="submission" date="2019-05" db="EMBL/GenBank/DDBJ databases">
        <title>Another draft genome of Portunus trituberculatus and its Hox gene families provides insights of decapod evolution.</title>
        <authorList>
            <person name="Jeong J.-H."/>
            <person name="Song I."/>
            <person name="Kim S."/>
            <person name="Choi T."/>
            <person name="Kim D."/>
            <person name="Ryu S."/>
            <person name="Kim W."/>
        </authorList>
    </citation>
    <scope>NUCLEOTIDE SEQUENCE [LARGE SCALE GENOMIC DNA]</scope>
    <source>
        <tissue evidence="1">Muscle</tissue>
    </source>
</reference>
<gene>
    <name evidence="1" type="ORF">E2C01_094078</name>
</gene>
<keyword evidence="2" id="KW-1185">Reference proteome</keyword>
<comment type="caution">
    <text evidence="1">The sequence shown here is derived from an EMBL/GenBank/DDBJ whole genome shotgun (WGS) entry which is preliminary data.</text>
</comment>